<dbReference type="PANTHER" id="PTHR32438:SF5">
    <property type="entry name" value="4-ALPHA-GLUCANOTRANSFERASE DPE1, CHLOROPLASTIC_AMYLOPLASTIC"/>
    <property type="match status" value="1"/>
</dbReference>
<dbReference type="EC" id="2.4.1.25" evidence="3 10"/>
<proteinExistence type="inferred from homology"/>
<dbReference type="RefSeq" id="WP_184749586.1">
    <property type="nucleotide sequence ID" value="NZ_BAAAJR010000003.1"/>
</dbReference>
<sequence>MTDHSGTDDTPTPALTELAEAHGIATSYWSFFGQHVQVPATTLRAVLAAMGVDTDADPQAVLDEMADAAWWEFLPPSLVVRQGSGEVVVNVQDGHDVRLQVKLEDGSWRDVAIPGQQPQARVVDGEIVWRLHIPVPGDLPLGWHELYAQQIPHGSASADRTATCTLVVTPTRLAPPPSRPGHGGRAWGLMAQLYSVRSRASWGLGDFADLADLASVAAESGADFLLVNPIHAAEVVPPIEPSPYLPATRRFVAPLYIRPEDIREVAYLDPSDRARISAAHATVAASDLDPERVDRDAAWAAKRAALEVVFTAPRTAARQAAFDAFVSEHGEHLADFALWCALEEHYAEVDERPEESWDIRSPLVAQLRIDLGDRVAFHTWLQWIAQEQAEAAQAAALGAGMRIGVMHDLAVGVHPKGSDALSLRDMYAPGITVGAPPDMYNQLGQTWGQPPWLPGALARAGYAPLRDMIRGLLKHAGALRIDHIIGFFRLWWIPDGLGPAAGTYVRYDHEAMIGVLALEAHRAGAVIIGEDLGLVEPWVRDYLSERNILGTSVLWFEMEGDRPKPPEHYRTALLATVNTHDLPPTAGYLAGEHVDLRERLGLLDQPVEEARAEAVREQEAVLSALRERGLLAEGATEEQIIEALHLFLVAAPSQLLGVSLVDAVGERRVQNQPGTDKEYPNWQIPLADSDGEAVLLEDIPGMERYRSLTRSVDQALRDAAY</sequence>
<keyword evidence="5 10" id="KW-0328">Glycosyltransferase</keyword>
<comment type="caution">
    <text evidence="12">The sequence shown here is derived from an EMBL/GenBank/DDBJ whole genome shotgun (WGS) entry which is preliminary data.</text>
</comment>
<keyword evidence="6 10" id="KW-0808">Transferase</keyword>
<evidence type="ECO:0000256" key="8">
    <source>
        <dbReference type="ARBA" id="ARBA00031423"/>
    </source>
</evidence>
<dbReference type="GO" id="GO:0004134">
    <property type="term" value="F:4-alpha-glucanotransferase activity"/>
    <property type="evidence" value="ECO:0007669"/>
    <property type="project" value="UniProtKB-EC"/>
</dbReference>
<evidence type="ECO:0000256" key="3">
    <source>
        <dbReference type="ARBA" id="ARBA00012560"/>
    </source>
</evidence>
<dbReference type="Gene3D" id="3.20.20.80">
    <property type="entry name" value="Glycosidases"/>
    <property type="match status" value="1"/>
</dbReference>
<evidence type="ECO:0000256" key="5">
    <source>
        <dbReference type="ARBA" id="ARBA00022676"/>
    </source>
</evidence>
<evidence type="ECO:0000256" key="2">
    <source>
        <dbReference type="ARBA" id="ARBA00005684"/>
    </source>
</evidence>
<comment type="catalytic activity">
    <reaction evidence="1 10">
        <text>Transfers a segment of a (1-&gt;4)-alpha-D-glucan to a new position in an acceptor, which may be glucose or a (1-&gt;4)-alpha-D-glucan.</text>
        <dbReference type="EC" id="2.4.1.25"/>
    </reaction>
</comment>
<gene>
    <name evidence="12" type="ORF">HD594_000632</name>
</gene>
<dbReference type="EMBL" id="JACHML010000001">
    <property type="protein sequence ID" value="MBB6390319.1"/>
    <property type="molecule type" value="Genomic_DNA"/>
</dbReference>
<accession>A0A7X0KTQ1</accession>
<dbReference type="PANTHER" id="PTHR32438">
    <property type="entry name" value="4-ALPHA-GLUCANOTRANSFERASE DPE1, CHLOROPLASTIC/AMYLOPLASTIC"/>
    <property type="match status" value="1"/>
</dbReference>
<dbReference type="Pfam" id="PF21226">
    <property type="entry name" value="MalQ_N"/>
    <property type="match status" value="1"/>
</dbReference>
<protein>
    <recommendedName>
        <fullName evidence="4 10">4-alpha-glucanotransferase</fullName>
        <ecNumber evidence="3 10">2.4.1.25</ecNumber>
    </recommendedName>
    <alternativeName>
        <fullName evidence="8 10">Amylomaltase</fullName>
    </alternativeName>
    <alternativeName>
        <fullName evidence="9 10">Disproportionating enzyme</fullName>
    </alternativeName>
</protein>
<feature type="domain" description="MalQ N-terminal beta-sandwich" evidence="11">
    <location>
        <begin position="74"/>
        <end position="170"/>
    </location>
</feature>
<organism evidence="12 13">
    <name type="scientific">Microbacterium thalassium</name>
    <dbReference type="NCBI Taxonomy" id="362649"/>
    <lineage>
        <taxon>Bacteria</taxon>
        <taxon>Bacillati</taxon>
        <taxon>Actinomycetota</taxon>
        <taxon>Actinomycetes</taxon>
        <taxon>Micrococcales</taxon>
        <taxon>Microbacteriaceae</taxon>
        <taxon>Microbacterium</taxon>
    </lineage>
</organism>
<dbReference type="InterPro" id="IPR048458">
    <property type="entry name" value="MalQ_N"/>
</dbReference>
<dbReference type="InterPro" id="IPR017853">
    <property type="entry name" value="GH"/>
</dbReference>
<evidence type="ECO:0000256" key="6">
    <source>
        <dbReference type="ARBA" id="ARBA00022679"/>
    </source>
</evidence>
<dbReference type="SUPFAM" id="SSF51445">
    <property type="entry name" value="(Trans)glycosidases"/>
    <property type="match status" value="1"/>
</dbReference>
<evidence type="ECO:0000313" key="12">
    <source>
        <dbReference type="EMBL" id="MBB6390319.1"/>
    </source>
</evidence>
<dbReference type="Pfam" id="PF02446">
    <property type="entry name" value="Glyco_hydro_77"/>
    <property type="match status" value="1"/>
</dbReference>
<evidence type="ECO:0000256" key="10">
    <source>
        <dbReference type="RuleBase" id="RU361207"/>
    </source>
</evidence>
<dbReference type="AlphaFoldDB" id="A0A7X0KTQ1"/>
<keyword evidence="13" id="KW-1185">Reference proteome</keyword>
<comment type="similarity">
    <text evidence="2 10">Belongs to the disproportionating enzyme family.</text>
</comment>
<dbReference type="InterPro" id="IPR003385">
    <property type="entry name" value="Glyco_hydro_77"/>
</dbReference>
<name>A0A7X0KTQ1_9MICO</name>
<evidence type="ECO:0000256" key="9">
    <source>
        <dbReference type="ARBA" id="ARBA00031501"/>
    </source>
</evidence>
<reference evidence="12 13" key="1">
    <citation type="submission" date="2020-08" db="EMBL/GenBank/DDBJ databases">
        <title>Sequencing the genomes of 1000 actinobacteria strains.</title>
        <authorList>
            <person name="Klenk H.-P."/>
        </authorList>
    </citation>
    <scope>NUCLEOTIDE SEQUENCE [LARGE SCALE GENOMIC DNA]</scope>
    <source>
        <strain evidence="12 13">DSM 12511</strain>
    </source>
</reference>
<evidence type="ECO:0000313" key="13">
    <source>
        <dbReference type="Proteomes" id="UP000537775"/>
    </source>
</evidence>
<evidence type="ECO:0000259" key="11">
    <source>
        <dbReference type="Pfam" id="PF21226"/>
    </source>
</evidence>
<dbReference type="GO" id="GO:0005975">
    <property type="term" value="P:carbohydrate metabolic process"/>
    <property type="evidence" value="ECO:0007669"/>
    <property type="project" value="InterPro"/>
</dbReference>
<evidence type="ECO:0000256" key="4">
    <source>
        <dbReference type="ARBA" id="ARBA00020295"/>
    </source>
</evidence>
<dbReference type="NCBIfam" id="TIGR00217">
    <property type="entry name" value="malQ"/>
    <property type="match status" value="1"/>
</dbReference>
<keyword evidence="7 10" id="KW-0119">Carbohydrate metabolism</keyword>
<evidence type="ECO:0000256" key="7">
    <source>
        <dbReference type="ARBA" id="ARBA00023277"/>
    </source>
</evidence>
<evidence type="ECO:0000256" key="1">
    <source>
        <dbReference type="ARBA" id="ARBA00000439"/>
    </source>
</evidence>
<dbReference type="Proteomes" id="UP000537775">
    <property type="component" value="Unassembled WGS sequence"/>
</dbReference>